<dbReference type="GO" id="GO:0005576">
    <property type="term" value="C:extracellular region"/>
    <property type="evidence" value="ECO:0007669"/>
    <property type="project" value="TreeGrafter"/>
</dbReference>
<proteinExistence type="inferred from homology"/>
<dbReference type="SUPFAM" id="SSF55895">
    <property type="entry name" value="Ribonuclease Rh-like"/>
    <property type="match status" value="1"/>
</dbReference>
<evidence type="ECO:0000256" key="3">
    <source>
        <dbReference type="ARBA" id="ARBA00022759"/>
    </source>
</evidence>
<dbReference type="PANTHER" id="PTHR11240">
    <property type="entry name" value="RIBONUCLEASE T2"/>
    <property type="match status" value="1"/>
</dbReference>
<evidence type="ECO:0000313" key="11">
    <source>
        <dbReference type="RefSeq" id="XP_022934270.1"/>
    </source>
</evidence>
<feature type="signal peptide" evidence="9">
    <location>
        <begin position="1"/>
        <end position="23"/>
    </location>
</feature>
<feature type="active site" evidence="7">
    <location>
        <position position="108"/>
    </location>
</feature>
<dbReference type="InterPro" id="IPR033697">
    <property type="entry name" value="Ribonuclease_T2_eukaryotic"/>
</dbReference>
<dbReference type="AlphaFoldDB" id="A0A6J1F776"/>
<sequence>MAAPNTQIFLLFAFAILIPIAKSQPFDDFWFVQQWPPNVCALQSGRCVGRGTKSFTIHGLWPQKRGNSVTNCPGTSFDFNQIAHLENDLNVVWPNLITGNHKWFWGHEWNTHGICSESRFDEAAYFQTSINLRHNIDLLSALRVQGVVPNGASKSKQRVENAIIKHFQNNPVLRCKTASNGQVLLTEIVMCIDDDGVTLINCNLAKSNCANSFIF</sequence>
<dbReference type="GO" id="GO:0003723">
    <property type="term" value="F:RNA binding"/>
    <property type="evidence" value="ECO:0007669"/>
    <property type="project" value="InterPro"/>
</dbReference>
<dbReference type="CDD" id="cd01061">
    <property type="entry name" value="RNase_T2_euk"/>
    <property type="match status" value="1"/>
</dbReference>
<keyword evidence="10" id="KW-1185">Reference proteome</keyword>
<accession>A0A6J1F776</accession>
<evidence type="ECO:0000313" key="10">
    <source>
        <dbReference type="Proteomes" id="UP000504609"/>
    </source>
</evidence>
<dbReference type="InterPro" id="IPR036430">
    <property type="entry name" value="RNase_T2-like_sf"/>
</dbReference>
<name>A0A6J1F776_CUCMO</name>
<evidence type="ECO:0000256" key="1">
    <source>
        <dbReference type="ARBA" id="ARBA00007469"/>
    </source>
</evidence>
<dbReference type="Pfam" id="PF00445">
    <property type="entry name" value="Ribonuclease_T2"/>
    <property type="match status" value="1"/>
</dbReference>
<dbReference type="PROSITE" id="PS00530">
    <property type="entry name" value="RNASE_T2_1"/>
    <property type="match status" value="1"/>
</dbReference>
<keyword evidence="9" id="KW-0732">Signal</keyword>
<evidence type="ECO:0000256" key="5">
    <source>
        <dbReference type="ARBA" id="ARBA00023157"/>
    </source>
</evidence>
<dbReference type="Gene3D" id="3.90.730.10">
    <property type="entry name" value="Ribonuclease T2-like"/>
    <property type="match status" value="1"/>
</dbReference>
<feature type="active site" evidence="7">
    <location>
        <position position="112"/>
    </location>
</feature>
<dbReference type="InterPro" id="IPR001568">
    <property type="entry name" value="RNase_T2-like"/>
</dbReference>
<dbReference type="Proteomes" id="UP000504609">
    <property type="component" value="Unplaced"/>
</dbReference>
<organism evidence="10 11">
    <name type="scientific">Cucurbita moschata</name>
    <name type="common">Winter crookneck squash</name>
    <name type="synonym">Cucurbita pepo var. moschata</name>
    <dbReference type="NCBI Taxonomy" id="3662"/>
    <lineage>
        <taxon>Eukaryota</taxon>
        <taxon>Viridiplantae</taxon>
        <taxon>Streptophyta</taxon>
        <taxon>Embryophyta</taxon>
        <taxon>Tracheophyta</taxon>
        <taxon>Spermatophyta</taxon>
        <taxon>Magnoliopsida</taxon>
        <taxon>eudicotyledons</taxon>
        <taxon>Gunneridae</taxon>
        <taxon>Pentapetalae</taxon>
        <taxon>rosids</taxon>
        <taxon>fabids</taxon>
        <taxon>Cucurbitales</taxon>
        <taxon>Cucurbitaceae</taxon>
        <taxon>Cucurbiteae</taxon>
        <taxon>Cucurbita</taxon>
    </lineage>
</organism>
<dbReference type="InterPro" id="IPR018188">
    <property type="entry name" value="RNase_T2_His_AS_1"/>
</dbReference>
<reference evidence="11" key="1">
    <citation type="submission" date="2025-08" db="UniProtKB">
        <authorList>
            <consortium name="RefSeq"/>
        </authorList>
    </citation>
    <scope>IDENTIFICATION</scope>
    <source>
        <tissue evidence="11">Young leaves</tissue>
    </source>
</reference>
<dbReference type="GO" id="GO:0033897">
    <property type="term" value="F:ribonuclease T2 activity"/>
    <property type="evidence" value="ECO:0007669"/>
    <property type="project" value="InterPro"/>
</dbReference>
<dbReference type="InterPro" id="IPR033130">
    <property type="entry name" value="RNase_T2_His_AS_2"/>
</dbReference>
<feature type="chain" id="PRO_5026694432" evidence="9">
    <location>
        <begin position="24"/>
        <end position="215"/>
    </location>
</feature>
<evidence type="ECO:0000256" key="8">
    <source>
        <dbReference type="RuleBase" id="RU004328"/>
    </source>
</evidence>
<protein>
    <submittedName>
        <fullName evidence="11">Ribonuclease MC-like</fullName>
    </submittedName>
</protein>
<evidence type="ECO:0000256" key="7">
    <source>
        <dbReference type="PIRSR" id="PIRSR633697-1"/>
    </source>
</evidence>
<feature type="active site" evidence="7">
    <location>
        <position position="58"/>
    </location>
</feature>
<gene>
    <name evidence="11" type="primary">LOC111441482</name>
</gene>
<keyword evidence="6" id="KW-0456">Lyase</keyword>
<keyword evidence="4" id="KW-0378">Hydrolase</keyword>
<dbReference type="PANTHER" id="PTHR11240:SF75">
    <property type="entry name" value="RIBONUCLEASE 3"/>
    <property type="match status" value="1"/>
</dbReference>
<dbReference type="RefSeq" id="XP_022934270.1">
    <property type="nucleotide sequence ID" value="XM_023078502.1"/>
</dbReference>
<dbReference type="GO" id="GO:0006401">
    <property type="term" value="P:RNA catabolic process"/>
    <property type="evidence" value="ECO:0007669"/>
    <property type="project" value="TreeGrafter"/>
</dbReference>
<evidence type="ECO:0000256" key="2">
    <source>
        <dbReference type="ARBA" id="ARBA00022722"/>
    </source>
</evidence>
<dbReference type="PROSITE" id="PS00531">
    <property type="entry name" value="RNASE_T2_2"/>
    <property type="match status" value="1"/>
</dbReference>
<keyword evidence="2" id="KW-0540">Nuclease</keyword>
<evidence type="ECO:0000256" key="4">
    <source>
        <dbReference type="ARBA" id="ARBA00022801"/>
    </source>
</evidence>
<evidence type="ECO:0000256" key="9">
    <source>
        <dbReference type="SAM" id="SignalP"/>
    </source>
</evidence>
<dbReference type="GeneID" id="111441482"/>
<keyword evidence="5" id="KW-1015">Disulfide bond</keyword>
<comment type="similarity">
    <text evidence="1 8">Belongs to the RNase T2 family.</text>
</comment>
<evidence type="ECO:0000256" key="6">
    <source>
        <dbReference type="ARBA" id="ARBA00023239"/>
    </source>
</evidence>
<dbReference type="KEGG" id="cmos:111441482"/>
<keyword evidence="3" id="KW-0255">Endonuclease</keyword>
<dbReference type="GO" id="GO:0016787">
    <property type="term" value="F:hydrolase activity"/>
    <property type="evidence" value="ECO:0007669"/>
    <property type="project" value="UniProtKB-KW"/>
</dbReference>